<gene>
    <name evidence="2" type="ORF">BEH84_01786</name>
    <name evidence="1" type="ORF">BEI61_00965</name>
</gene>
<evidence type="ECO:0000313" key="2">
    <source>
        <dbReference type="EMBL" id="ODM14065.1"/>
    </source>
</evidence>
<proteinExistence type="predicted"/>
<sequence>MKTKGKVVFLLGMLALTAGLLLAYRISERNSYLRIIRANWQTDLPYGCRQLYEIDSGKSFHGDGERYHVFLYDERKEQPVLEDGSLLSGASKERVIEILDSLGADKDWYPYFEKVTGKKIYRKQDGSVMYLLYEGGERKLYVVEYFL</sequence>
<evidence type="ECO:0000313" key="1">
    <source>
        <dbReference type="EMBL" id="ODM05082.1"/>
    </source>
</evidence>
<dbReference type="EMBL" id="MCGH01000002">
    <property type="protein sequence ID" value="ODM05082.1"/>
    <property type="molecule type" value="Genomic_DNA"/>
</dbReference>
<protein>
    <submittedName>
        <fullName evidence="1">Uncharacterized protein</fullName>
    </submittedName>
</protein>
<comment type="caution">
    <text evidence="1">The sequence shown here is derived from an EMBL/GenBank/DDBJ whole genome shotgun (WGS) entry which is preliminary data.</text>
</comment>
<dbReference type="Proteomes" id="UP000094067">
    <property type="component" value="Unassembled WGS sequence"/>
</dbReference>
<accession>A0A1E3A8I1</accession>
<name>A0A1E3A8I1_9FIRM</name>
<dbReference type="Proteomes" id="UP000095003">
    <property type="component" value="Unassembled WGS sequence"/>
</dbReference>
<evidence type="ECO:0000313" key="4">
    <source>
        <dbReference type="Proteomes" id="UP000095003"/>
    </source>
</evidence>
<dbReference type="AlphaFoldDB" id="A0A1E3A8I1"/>
<dbReference type="GeneID" id="93300156"/>
<organism evidence="1 3">
    <name type="scientific">Eisenbergiella tayi</name>
    <dbReference type="NCBI Taxonomy" id="1432052"/>
    <lineage>
        <taxon>Bacteria</taxon>
        <taxon>Bacillati</taxon>
        <taxon>Bacillota</taxon>
        <taxon>Clostridia</taxon>
        <taxon>Lachnospirales</taxon>
        <taxon>Lachnospiraceae</taxon>
        <taxon>Eisenbergiella</taxon>
    </lineage>
</organism>
<dbReference type="RefSeq" id="WP_009254957.1">
    <property type="nucleotide sequence ID" value="NZ_CABMHK010000002.1"/>
</dbReference>
<dbReference type="EMBL" id="MCGI01000001">
    <property type="protein sequence ID" value="ODM14065.1"/>
    <property type="molecule type" value="Genomic_DNA"/>
</dbReference>
<reference evidence="3 4" key="1">
    <citation type="submission" date="2016-07" db="EMBL/GenBank/DDBJ databases">
        <title>Characterization of isolates of Eisenbergiella tayi derived from blood cultures, using whole genome sequencing.</title>
        <authorList>
            <person name="Burdz T."/>
            <person name="Wiebe D."/>
            <person name="Huynh C."/>
            <person name="Bernard K."/>
        </authorList>
    </citation>
    <scope>NUCLEOTIDE SEQUENCE [LARGE SCALE GENOMIC DNA]</scope>
    <source>
        <strain evidence="1 3">NML 110608</strain>
        <strain evidence="2 4">NML 120489</strain>
    </source>
</reference>
<evidence type="ECO:0000313" key="3">
    <source>
        <dbReference type="Proteomes" id="UP000094067"/>
    </source>
</evidence>